<dbReference type="EMBL" id="CM055109">
    <property type="protein sequence ID" value="KAJ7522492.1"/>
    <property type="molecule type" value="Genomic_DNA"/>
</dbReference>
<gene>
    <name evidence="1" type="ORF">O6H91_18G013800</name>
</gene>
<keyword evidence="2" id="KW-1185">Reference proteome</keyword>
<organism evidence="1 2">
    <name type="scientific">Diphasiastrum complanatum</name>
    <name type="common">Issler's clubmoss</name>
    <name type="synonym">Lycopodium complanatum</name>
    <dbReference type="NCBI Taxonomy" id="34168"/>
    <lineage>
        <taxon>Eukaryota</taxon>
        <taxon>Viridiplantae</taxon>
        <taxon>Streptophyta</taxon>
        <taxon>Embryophyta</taxon>
        <taxon>Tracheophyta</taxon>
        <taxon>Lycopodiopsida</taxon>
        <taxon>Lycopodiales</taxon>
        <taxon>Lycopodiaceae</taxon>
        <taxon>Lycopodioideae</taxon>
        <taxon>Diphasiastrum</taxon>
    </lineage>
</organism>
<accession>A0ACC2AY69</accession>
<evidence type="ECO:0000313" key="2">
    <source>
        <dbReference type="Proteomes" id="UP001162992"/>
    </source>
</evidence>
<evidence type="ECO:0000313" key="1">
    <source>
        <dbReference type="EMBL" id="KAJ7522492.1"/>
    </source>
</evidence>
<protein>
    <submittedName>
        <fullName evidence="1">Uncharacterized protein</fullName>
    </submittedName>
</protein>
<dbReference type="Proteomes" id="UP001162992">
    <property type="component" value="Chromosome 18"/>
</dbReference>
<sequence>MFASKYNLRTTCRSSHTQEGSEDTIDNVDLGVEVNPSQVTTQPPPTVEHVIRIDTVDPGQSSKSMEQANTTPQEDTVPGLHLYGKEIQTDLLQDVISTYRVKRTHLLHLCHCRLVINESIRIVRENVVALGPMFRDMGYFKELGVFLVSSEKNWGARA</sequence>
<reference evidence="2" key="1">
    <citation type="journal article" date="2024" name="Proc. Natl. Acad. Sci. U.S.A.">
        <title>Extraordinary preservation of gene collinearity over three hundred million years revealed in homosporous lycophytes.</title>
        <authorList>
            <person name="Li C."/>
            <person name="Wickell D."/>
            <person name="Kuo L.Y."/>
            <person name="Chen X."/>
            <person name="Nie B."/>
            <person name="Liao X."/>
            <person name="Peng D."/>
            <person name="Ji J."/>
            <person name="Jenkins J."/>
            <person name="Williams M."/>
            <person name="Shu S."/>
            <person name="Plott C."/>
            <person name="Barry K."/>
            <person name="Rajasekar S."/>
            <person name="Grimwood J."/>
            <person name="Han X."/>
            <person name="Sun S."/>
            <person name="Hou Z."/>
            <person name="He W."/>
            <person name="Dai G."/>
            <person name="Sun C."/>
            <person name="Schmutz J."/>
            <person name="Leebens-Mack J.H."/>
            <person name="Li F.W."/>
            <person name="Wang L."/>
        </authorList>
    </citation>
    <scope>NUCLEOTIDE SEQUENCE [LARGE SCALE GENOMIC DNA]</scope>
    <source>
        <strain evidence="2">cv. PW_Plant_1</strain>
    </source>
</reference>
<proteinExistence type="predicted"/>
<comment type="caution">
    <text evidence="1">The sequence shown here is derived from an EMBL/GenBank/DDBJ whole genome shotgun (WGS) entry which is preliminary data.</text>
</comment>
<name>A0ACC2AY69_DIPCM</name>